<dbReference type="Gene3D" id="3.40.50.1820">
    <property type="entry name" value="alpha/beta hydrolase"/>
    <property type="match status" value="1"/>
</dbReference>
<dbReference type="EMBL" id="GEVM01011639">
    <property type="protein sequence ID" value="JAU94299.1"/>
    <property type="molecule type" value="Transcribed_RNA"/>
</dbReference>
<reference evidence="3" key="1">
    <citation type="submission" date="2016-07" db="EMBL/GenBank/DDBJ databases">
        <title>De novo transcriptome assembly of four accessions of the metal hyperaccumulator plant Noccaea caerulescens.</title>
        <authorList>
            <person name="Blande D."/>
            <person name="Halimaa P."/>
            <person name="Tervahauta A.I."/>
            <person name="Aarts M.G."/>
            <person name="Karenlampi S.O."/>
        </authorList>
    </citation>
    <scope>NUCLEOTIDE SEQUENCE</scope>
</reference>
<evidence type="ECO:0000256" key="1">
    <source>
        <dbReference type="ARBA" id="ARBA00022801"/>
    </source>
</evidence>
<organism evidence="3">
    <name type="scientific">Noccaea caerulescens</name>
    <name type="common">Alpine penny-cress</name>
    <name type="synonym">Thlaspi caerulescens</name>
    <dbReference type="NCBI Taxonomy" id="107243"/>
    <lineage>
        <taxon>Eukaryota</taxon>
        <taxon>Viridiplantae</taxon>
        <taxon>Streptophyta</taxon>
        <taxon>Embryophyta</taxon>
        <taxon>Tracheophyta</taxon>
        <taxon>Spermatophyta</taxon>
        <taxon>Magnoliopsida</taxon>
        <taxon>eudicotyledons</taxon>
        <taxon>Gunneridae</taxon>
        <taxon>Pentapetalae</taxon>
        <taxon>rosids</taxon>
        <taxon>malvids</taxon>
        <taxon>Brassicales</taxon>
        <taxon>Brassicaceae</taxon>
        <taxon>Coluteocarpeae</taxon>
        <taxon>Noccaea</taxon>
    </lineage>
</organism>
<gene>
    <name evidence="3" type="ORF">MP_TR10780_c0_g1_i1_g.32691</name>
</gene>
<dbReference type="GO" id="GO:0006629">
    <property type="term" value="P:lipid metabolic process"/>
    <property type="evidence" value="ECO:0007669"/>
    <property type="project" value="InterPro"/>
</dbReference>
<dbReference type="AlphaFoldDB" id="A0A1J3JPA8"/>
<dbReference type="PANTHER" id="PTHR31479">
    <property type="entry name" value="ALPHA/BETA-HYDROLASES SUPERFAMILY PROTEIN"/>
    <property type="match status" value="1"/>
</dbReference>
<dbReference type="PANTHER" id="PTHR31479:SF14">
    <property type="entry name" value="GB|AAD29063.1"/>
    <property type="match status" value="1"/>
</dbReference>
<dbReference type="GO" id="GO:0016787">
    <property type="term" value="F:hydrolase activity"/>
    <property type="evidence" value="ECO:0007669"/>
    <property type="project" value="UniProtKB-KW"/>
</dbReference>
<sequence>MATERGISELSRPLHLTSIEWNHPQYRTSVMSCLVQGVYSMEVDRQKNQLGPKAQAPPWWDMNHFTLLETLIESDDSIYGAIFEYKYYNYYENIPSLRTPPRYVIAFRGTILKADTWFRDAANNLRIIFDSLHQGTRFAHAMFAIHKMVAKYNDASVWLTGHSLGAGLALLAGKTMARYGFFLETYIFNPPVSSFPLEQLFHSRVIKGAIRIAGCLVKAGVAKILKNLEVQDNDLSTNIASWTPYLYVNPRDPICSEYIGYFRNKRFMSKIGLSEIERIANENPLRSLFVETSSSPSPSYFSDGPLHLLPSAYMTVNFSESNNIRRAHGLRQWWDQSFNCKYVLYQFSS</sequence>
<name>A0A1J3JPA8_NOCCA</name>
<keyword evidence="1" id="KW-0378">Hydrolase</keyword>
<evidence type="ECO:0000259" key="2">
    <source>
        <dbReference type="Pfam" id="PF01764"/>
    </source>
</evidence>
<accession>A0A1J3JPA8</accession>
<dbReference type="SUPFAM" id="SSF53474">
    <property type="entry name" value="alpha/beta-Hydrolases"/>
    <property type="match status" value="1"/>
</dbReference>
<dbReference type="Pfam" id="PF01764">
    <property type="entry name" value="Lipase_3"/>
    <property type="match status" value="1"/>
</dbReference>
<dbReference type="InterPro" id="IPR002921">
    <property type="entry name" value="Fungal_lipase-type"/>
</dbReference>
<proteinExistence type="predicted"/>
<feature type="domain" description="Fungal lipase-type" evidence="2">
    <location>
        <begin position="105"/>
        <end position="182"/>
    </location>
</feature>
<dbReference type="InterPro" id="IPR029058">
    <property type="entry name" value="AB_hydrolase_fold"/>
</dbReference>
<protein>
    <submittedName>
        <fullName evidence="3">GDSL esterase/lipase</fullName>
    </submittedName>
</protein>
<evidence type="ECO:0000313" key="3">
    <source>
        <dbReference type="EMBL" id="JAU94299.1"/>
    </source>
</evidence>